<dbReference type="AlphaFoldDB" id="A0A7J6GI09"/>
<name>A0A7J6GI09_CANSA</name>
<evidence type="ECO:0000313" key="2">
    <source>
        <dbReference type="EMBL" id="KAF4382483.1"/>
    </source>
</evidence>
<evidence type="ECO:0000256" key="1">
    <source>
        <dbReference type="SAM" id="Phobius"/>
    </source>
</evidence>
<keyword evidence="3" id="KW-1185">Reference proteome</keyword>
<dbReference type="EMBL" id="JAATIQ010000101">
    <property type="protein sequence ID" value="KAF4382483.1"/>
    <property type="molecule type" value="Genomic_DNA"/>
</dbReference>
<protein>
    <submittedName>
        <fullName evidence="2">Uncharacterized protein</fullName>
    </submittedName>
</protein>
<keyword evidence="1" id="KW-0472">Membrane</keyword>
<accession>A0A7J6GI09</accession>
<reference evidence="2 3" key="1">
    <citation type="journal article" date="2020" name="bioRxiv">
        <title>Sequence and annotation of 42 cannabis genomes reveals extensive copy number variation in cannabinoid synthesis and pathogen resistance genes.</title>
        <authorList>
            <person name="Mckernan K.J."/>
            <person name="Helbert Y."/>
            <person name="Kane L.T."/>
            <person name="Ebling H."/>
            <person name="Zhang L."/>
            <person name="Liu B."/>
            <person name="Eaton Z."/>
            <person name="Mclaughlin S."/>
            <person name="Kingan S."/>
            <person name="Baybayan P."/>
            <person name="Concepcion G."/>
            <person name="Jordan M."/>
            <person name="Riva A."/>
            <person name="Barbazuk W."/>
            <person name="Harkins T."/>
        </authorList>
    </citation>
    <scope>NUCLEOTIDE SEQUENCE [LARGE SCALE GENOMIC DNA]</scope>
    <source>
        <strain evidence="3">cv. Jamaican Lion 4</strain>
        <tissue evidence="2">Leaf</tissue>
    </source>
</reference>
<gene>
    <name evidence="2" type="ORF">G4B88_011435</name>
</gene>
<feature type="transmembrane region" description="Helical" evidence="1">
    <location>
        <begin position="93"/>
        <end position="112"/>
    </location>
</feature>
<sequence length="115" mass="13393">MIGWDRVRDRKKEQKIWLHLRQHNNHLPWSGCHILELLHHCLINSLCNGVAPDMTYGHRPLTSLADWEILRVRNPSYHYTPDKPSKKPMWKGVLVAYAVVAVLLSGGFGWLLGFW</sequence>
<keyword evidence="1" id="KW-0812">Transmembrane</keyword>
<dbReference type="Proteomes" id="UP000583929">
    <property type="component" value="Unassembled WGS sequence"/>
</dbReference>
<evidence type="ECO:0000313" key="3">
    <source>
        <dbReference type="Proteomes" id="UP000583929"/>
    </source>
</evidence>
<keyword evidence="1" id="KW-1133">Transmembrane helix</keyword>
<organism evidence="2 3">
    <name type="scientific">Cannabis sativa</name>
    <name type="common">Hemp</name>
    <name type="synonym">Marijuana</name>
    <dbReference type="NCBI Taxonomy" id="3483"/>
    <lineage>
        <taxon>Eukaryota</taxon>
        <taxon>Viridiplantae</taxon>
        <taxon>Streptophyta</taxon>
        <taxon>Embryophyta</taxon>
        <taxon>Tracheophyta</taxon>
        <taxon>Spermatophyta</taxon>
        <taxon>Magnoliopsida</taxon>
        <taxon>eudicotyledons</taxon>
        <taxon>Gunneridae</taxon>
        <taxon>Pentapetalae</taxon>
        <taxon>rosids</taxon>
        <taxon>fabids</taxon>
        <taxon>Rosales</taxon>
        <taxon>Cannabaceae</taxon>
        <taxon>Cannabis</taxon>
    </lineage>
</organism>
<comment type="caution">
    <text evidence="2">The sequence shown here is derived from an EMBL/GenBank/DDBJ whole genome shotgun (WGS) entry which is preliminary data.</text>
</comment>
<proteinExistence type="predicted"/>